<comment type="caution">
    <text evidence="1">The sequence shown here is derived from an EMBL/GenBank/DDBJ whole genome shotgun (WGS) entry which is preliminary data.</text>
</comment>
<dbReference type="AlphaFoldDB" id="M3EG54"/>
<gene>
    <name evidence="1" type="ORF">LEP1GSC188_4855</name>
</gene>
<sequence>MYGGYFDKEFAEWTELFFDEVDDGLFKIVHSSLIDTELKPAPKYVRDFAKKYTENSEIALITRKVVNLAKTYISEGVIGKKHWVDCIHIAAASIAGVNVLVSWNFRHVVNRNRILGYNRVNEKNGYSVLDIRTPGEVLNYG</sequence>
<dbReference type="InterPro" id="IPR029060">
    <property type="entry name" value="PIN-like_dom_sf"/>
</dbReference>
<evidence type="ECO:0008006" key="3">
    <source>
        <dbReference type="Google" id="ProtNLM"/>
    </source>
</evidence>
<accession>M3EG54</accession>
<dbReference type="Proteomes" id="UP000011770">
    <property type="component" value="Unassembled WGS sequence"/>
</dbReference>
<dbReference type="EMBL" id="AHOR02000065">
    <property type="protein sequence ID" value="EMF80033.1"/>
    <property type="molecule type" value="Genomic_DNA"/>
</dbReference>
<protein>
    <recommendedName>
        <fullName evidence="3">PIN domain protein</fullName>
    </recommendedName>
</protein>
<evidence type="ECO:0000313" key="1">
    <source>
        <dbReference type="EMBL" id="EMF80033.1"/>
    </source>
</evidence>
<dbReference type="SUPFAM" id="SSF88723">
    <property type="entry name" value="PIN domain-like"/>
    <property type="match status" value="1"/>
</dbReference>
<name>M3EG54_9LEPT</name>
<organism evidence="1 2">
    <name type="scientific">Leptospira weilii serovar Topaz str. LT2116</name>
    <dbReference type="NCBI Taxonomy" id="1088540"/>
    <lineage>
        <taxon>Bacteria</taxon>
        <taxon>Pseudomonadati</taxon>
        <taxon>Spirochaetota</taxon>
        <taxon>Spirochaetia</taxon>
        <taxon>Leptospirales</taxon>
        <taxon>Leptospiraceae</taxon>
        <taxon>Leptospira</taxon>
    </lineage>
</organism>
<proteinExistence type="predicted"/>
<reference evidence="1 2" key="1">
    <citation type="submission" date="2013-01" db="EMBL/GenBank/DDBJ databases">
        <authorList>
            <person name="Harkins D.M."/>
            <person name="Durkin A.S."/>
            <person name="Brinkac L.M."/>
            <person name="Haft D.H."/>
            <person name="Selengut J.D."/>
            <person name="Sanka R."/>
            <person name="DePew J."/>
            <person name="Purushe J."/>
            <person name="Tulsiani S.M."/>
            <person name="Graham G.C."/>
            <person name="Burns M.-A."/>
            <person name="Dohnt M.F."/>
            <person name="Smythe L.D."/>
            <person name="McKay D.B."/>
            <person name="Craig S.B."/>
            <person name="Vinetz J.M."/>
            <person name="Sutton G.G."/>
            <person name="Nierman W.C."/>
            <person name="Fouts D.E."/>
        </authorList>
    </citation>
    <scope>NUCLEOTIDE SEQUENCE [LARGE SCALE GENOMIC DNA]</scope>
    <source>
        <strain evidence="1 2">LT2116</strain>
    </source>
</reference>
<evidence type="ECO:0000313" key="2">
    <source>
        <dbReference type="Proteomes" id="UP000011770"/>
    </source>
</evidence>